<accession>A0A255GFA0</accession>
<evidence type="ECO:0000313" key="2">
    <source>
        <dbReference type="Proteomes" id="UP000215896"/>
    </source>
</evidence>
<organism evidence="1 2">
    <name type="scientific">Enemella evansiae</name>
    <dbReference type="NCBI Taxonomy" id="2016499"/>
    <lineage>
        <taxon>Bacteria</taxon>
        <taxon>Bacillati</taxon>
        <taxon>Actinomycetota</taxon>
        <taxon>Actinomycetes</taxon>
        <taxon>Propionibacteriales</taxon>
        <taxon>Propionibacteriaceae</taxon>
        <taxon>Enemella</taxon>
    </lineage>
</organism>
<dbReference type="AlphaFoldDB" id="A0A255GFA0"/>
<sequence length="176" mass="19454">MVVAVAAAGDEQVWHGRGWIDLRQDLFVPRKTTPCSYLVKVPVNVPDQAHELALTGRRLDVAGSWDGHQFTVSSAAFAQNQEEPSYVGTPPHPGESMSWAEGRALESSRPPEAMERLLGASAMPAIRENPSHGATHLSLEVTYVDRELEDWRAAHPLGRFVLFRATIGQTGRWLFD</sequence>
<gene>
    <name evidence="1" type="ORF">CGZ94_07920</name>
</gene>
<protein>
    <submittedName>
        <fullName evidence="1">Uncharacterized protein</fullName>
    </submittedName>
</protein>
<evidence type="ECO:0000313" key="1">
    <source>
        <dbReference type="EMBL" id="OYO14510.1"/>
    </source>
</evidence>
<reference evidence="1 2" key="1">
    <citation type="submission" date="2017-07" db="EMBL/GenBank/DDBJ databases">
        <title>Draft whole genome sequences of clinical Proprionibacteriaceae strains.</title>
        <authorList>
            <person name="Bernier A.-M."/>
            <person name="Bernard K."/>
            <person name="Domingo M.-C."/>
        </authorList>
    </citation>
    <scope>NUCLEOTIDE SEQUENCE [LARGE SCALE GENOMIC DNA]</scope>
    <source>
        <strain evidence="1 2">NML 030167</strain>
    </source>
</reference>
<proteinExistence type="predicted"/>
<dbReference type="Proteomes" id="UP000215896">
    <property type="component" value="Unassembled WGS sequence"/>
</dbReference>
<comment type="caution">
    <text evidence="1">The sequence shown here is derived from an EMBL/GenBank/DDBJ whole genome shotgun (WGS) entry which is preliminary data.</text>
</comment>
<keyword evidence="2" id="KW-1185">Reference proteome</keyword>
<name>A0A255GFA0_9ACTN</name>
<dbReference type="EMBL" id="NMVO01000012">
    <property type="protein sequence ID" value="OYO14510.1"/>
    <property type="molecule type" value="Genomic_DNA"/>
</dbReference>